<evidence type="ECO:0000313" key="7">
    <source>
        <dbReference type="EMBL" id="PSK60185.1"/>
    </source>
</evidence>
<evidence type="ECO:0000256" key="3">
    <source>
        <dbReference type="ARBA" id="ARBA00022827"/>
    </source>
</evidence>
<keyword evidence="2" id="KW-0285">Flavoprotein</keyword>
<dbReference type="PANTHER" id="PTHR13789:SF309">
    <property type="entry name" value="PUTATIVE (AFU_ORTHOLOGUE AFUA_6G14510)-RELATED"/>
    <property type="match status" value="1"/>
</dbReference>
<evidence type="ECO:0000259" key="6">
    <source>
        <dbReference type="Pfam" id="PF01494"/>
    </source>
</evidence>
<dbReference type="Pfam" id="PF01494">
    <property type="entry name" value="FAD_binding_3"/>
    <property type="match status" value="1"/>
</dbReference>
<protein>
    <submittedName>
        <fullName evidence="7">Kynurenine 3-monooxygenase</fullName>
    </submittedName>
</protein>
<dbReference type="InterPro" id="IPR050493">
    <property type="entry name" value="FAD-dep_Monooxygenase_BioMet"/>
</dbReference>
<dbReference type="STRING" id="40998.A0A2P8AI86"/>
<keyword evidence="5 7" id="KW-0503">Monooxygenase</keyword>
<dbReference type="OrthoDB" id="16820at2759"/>
<reference evidence="7 8" key="1">
    <citation type="submission" date="2017-05" db="EMBL/GenBank/DDBJ databases">
        <title>Draft genome sequence of Elsinoe australis.</title>
        <authorList>
            <person name="Cheng Q."/>
        </authorList>
    </citation>
    <scope>NUCLEOTIDE SEQUENCE [LARGE SCALE GENOMIC DNA]</scope>
    <source>
        <strain evidence="7 8">NL1</strain>
    </source>
</reference>
<dbReference type="Gene3D" id="3.50.50.60">
    <property type="entry name" value="FAD/NAD(P)-binding domain"/>
    <property type="match status" value="1"/>
</dbReference>
<evidence type="ECO:0000256" key="4">
    <source>
        <dbReference type="ARBA" id="ARBA00023002"/>
    </source>
</evidence>
<dbReference type="InterPro" id="IPR002938">
    <property type="entry name" value="FAD-bd"/>
</dbReference>
<evidence type="ECO:0000256" key="2">
    <source>
        <dbReference type="ARBA" id="ARBA00022630"/>
    </source>
</evidence>
<evidence type="ECO:0000313" key="8">
    <source>
        <dbReference type="Proteomes" id="UP000243723"/>
    </source>
</evidence>
<sequence>MATIKVAIVGAGIAGLSSAIALRKYVGPDTPLDIRIYERLDLGDMNRHEGRKSEHVTAAPMVGAALALKDNGLHVLGELDPRIRAAAEYGGLSCRGFKFMSAGGWLLGRYSQPNTMISRGILINALREAVPNELIHHTSVKEIVVESDNSPMVWLEGEEKPEHVDLLIGADGIRSPARHAIFGNDSKYHAEYSGSCAVGGFYGMNVPDSLIQDPYLIFMYGSTGFFGYSALSENIRDKIMYWTVYQNPLSDRGQRLDLNEVDQMIKERHGHWKSSVVQTIVADAKVDSVWPIFFVPPLPSWGRDGAVVVGDAAHAMAPRSGQGAAQGIEDAQTLGILLAEQLKRCASKEEAIRRTIDGLYLIRKDRVRKIHEEANTFKEPKLPMSTLSTWMLYVTMFILTKLSSFVRIFPDPGGWDARAEVARYLARPK</sequence>
<dbReference type="SUPFAM" id="SSF51905">
    <property type="entry name" value="FAD/NAD(P)-binding domain"/>
    <property type="match status" value="1"/>
</dbReference>
<dbReference type="InterPro" id="IPR036188">
    <property type="entry name" value="FAD/NAD-bd_sf"/>
</dbReference>
<keyword evidence="3" id="KW-0274">FAD</keyword>
<dbReference type="EMBL" id="NHZQ01000003">
    <property type="protein sequence ID" value="PSK60185.1"/>
    <property type="molecule type" value="Genomic_DNA"/>
</dbReference>
<name>A0A2P8AI86_9PEZI</name>
<keyword evidence="4" id="KW-0560">Oxidoreductase</keyword>
<accession>A0A2P8AI86</accession>
<proteinExistence type="inferred from homology"/>
<organism evidence="7 8">
    <name type="scientific">Elsinoe australis</name>
    <dbReference type="NCBI Taxonomy" id="40998"/>
    <lineage>
        <taxon>Eukaryota</taxon>
        <taxon>Fungi</taxon>
        <taxon>Dikarya</taxon>
        <taxon>Ascomycota</taxon>
        <taxon>Pezizomycotina</taxon>
        <taxon>Dothideomycetes</taxon>
        <taxon>Dothideomycetidae</taxon>
        <taxon>Myriangiales</taxon>
        <taxon>Elsinoaceae</taxon>
        <taxon>Elsinoe</taxon>
    </lineage>
</organism>
<gene>
    <name evidence="7" type="ORF">B9Z65_1083</name>
</gene>
<comment type="similarity">
    <text evidence="1">Belongs to the paxM FAD-dependent monooxygenase family.</text>
</comment>
<evidence type="ECO:0000256" key="1">
    <source>
        <dbReference type="ARBA" id="ARBA00007992"/>
    </source>
</evidence>
<dbReference type="GO" id="GO:0071949">
    <property type="term" value="F:FAD binding"/>
    <property type="evidence" value="ECO:0007669"/>
    <property type="project" value="InterPro"/>
</dbReference>
<comment type="caution">
    <text evidence="7">The sequence shown here is derived from an EMBL/GenBank/DDBJ whole genome shotgun (WGS) entry which is preliminary data.</text>
</comment>
<dbReference type="PRINTS" id="PR00420">
    <property type="entry name" value="RNGMNOXGNASE"/>
</dbReference>
<dbReference type="GO" id="GO:0004497">
    <property type="term" value="F:monooxygenase activity"/>
    <property type="evidence" value="ECO:0007669"/>
    <property type="project" value="UniProtKB-KW"/>
</dbReference>
<feature type="domain" description="FAD-binding" evidence="6">
    <location>
        <begin position="156"/>
        <end position="348"/>
    </location>
</feature>
<dbReference type="AlphaFoldDB" id="A0A2P8AI86"/>
<dbReference type="Proteomes" id="UP000243723">
    <property type="component" value="Unassembled WGS sequence"/>
</dbReference>
<evidence type="ECO:0000256" key="5">
    <source>
        <dbReference type="ARBA" id="ARBA00023033"/>
    </source>
</evidence>
<dbReference type="PANTHER" id="PTHR13789">
    <property type="entry name" value="MONOOXYGENASE"/>
    <property type="match status" value="1"/>
</dbReference>
<keyword evidence="8" id="KW-1185">Reference proteome</keyword>